<keyword evidence="2" id="KW-0813">Transport</keyword>
<dbReference type="InterPro" id="IPR001958">
    <property type="entry name" value="Tet-R_TetA/multi-R_MdtG-like"/>
</dbReference>
<dbReference type="GO" id="GO:0016020">
    <property type="term" value="C:membrane"/>
    <property type="evidence" value="ECO:0007669"/>
    <property type="project" value="UniProtKB-SubCell"/>
</dbReference>
<dbReference type="Pfam" id="PF07690">
    <property type="entry name" value="MFS_1"/>
    <property type="match status" value="1"/>
</dbReference>
<dbReference type="RefSeq" id="XP_012185892.1">
    <property type="nucleotide sequence ID" value="XM_012330502.1"/>
</dbReference>
<dbReference type="PANTHER" id="PTHR23504:SF17">
    <property type="entry name" value="MAJOR FACILITATOR SUPERFAMILY (MFS) PROFILE DOMAIN-CONTAINING PROTEIN"/>
    <property type="match status" value="1"/>
</dbReference>
<proteinExistence type="predicted"/>
<evidence type="ECO:0008006" key="10">
    <source>
        <dbReference type="Google" id="ProtNLM"/>
    </source>
</evidence>
<feature type="transmembrane region" description="Helical" evidence="7">
    <location>
        <begin position="138"/>
        <end position="159"/>
    </location>
</feature>
<feature type="compositionally biased region" description="Polar residues" evidence="6">
    <location>
        <begin position="357"/>
        <end position="370"/>
    </location>
</feature>
<dbReference type="GO" id="GO:0022857">
    <property type="term" value="F:transmembrane transporter activity"/>
    <property type="evidence" value="ECO:0007669"/>
    <property type="project" value="InterPro"/>
</dbReference>
<evidence type="ECO:0000256" key="7">
    <source>
        <dbReference type="SAM" id="Phobius"/>
    </source>
</evidence>
<feature type="region of interest" description="Disordered" evidence="6">
    <location>
        <begin position="1"/>
        <end position="88"/>
    </location>
</feature>
<feature type="compositionally biased region" description="Low complexity" evidence="6">
    <location>
        <begin position="72"/>
        <end position="85"/>
    </location>
</feature>
<feature type="transmembrane region" description="Helical" evidence="7">
    <location>
        <begin position="871"/>
        <end position="892"/>
    </location>
</feature>
<sequence>MSTSRPVSTVIPPRRTFGPDESAASDAGQSSGQPGGSPLPRRVSGRVSFSTLNHRPSLFGRRRSGVDEETGAAAAAPERPAIPSALQPGESYATPLPKLSMTVLSITMLGEFLSANVSAPFILFMVQGFGQFSDEARVGYWTGILVSTFFLTQFLTSLLWATVAAKHGQRLVLFISLLGSAVTCCLFGTSKSLQQAIAIRLMQGIFAGAIGVARGSVTMITDQSNEGRAYAILGFCWGFGGVAGAIVGGTFESPAKKWPSVFGDLELFINYPYLLPCAVASSITFVGSILCLFVGPDCGPREGTIRLPIEKFGTISEEDAVPTTPLFDEQESRHSFYDTVKQRLSGRLSGYFVRSGQPVQEGTSATSPVQDESLPLSSTPSRTSITKPRPISQTSRANGSAYGYSGTFRNRLSSGYSARPRSNAALSIRRRSTIDGFSSSVGTATGSDLNFAQRLLMANENAVTNIADLWVAAAMNVDNEDPFELESDFDDDAEAFGEEDFAAEEGEIEEEDIFGPTTADPSSRHNRFSRRESLTSTIGPKLKRSSFSGSRHPPPLGSPRRVSSSGRLSFLRPRSSQYSPALVGDELPSMHRRLSTTVPSIFSHVGVRTPPAVLEAQQLLQNFDEQAPGDSLAPILESRRGGTENEAAVEPEELEREPSLMSQLPILIIIQYGLLALHSTTHDQVFYLYLVSKYPLGGLNLNAGHFSQLSKDEFVDFVPGLALILHINSICIRACYLCLITALGVDLSSSAFSNIGPPRGRFSHLAMLRLGSLLFIPSYLSVIMYRVLASANTDGNPILMAALALSTAVRFCGSTFCYTSISVLLNYMSPPHVVGFANGVAQSIVSLARFAGPILGGTLWSMSVQDGPEGYPLGFLACAGACALAIAHSFFIR</sequence>
<feature type="transmembrane region" description="Helical" evidence="7">
    <location>
        <begin position="271"/>
        <end position="294"/>
    </location>
</feature>
<gene>
    <name evidence="8" type="ORF">FIBRA_08888</name>
</gene>
<dbReference type="InterPro" id="IPR036259">
    <property type="entry name" value="MFS_trans_sf"/>
</dbReference>
<evidence type="ECO:0000256" key="6">
    <source>
        <dbReference type="SAM" id="MobiDB-lite"/>
    </source>
</evidence>
<feature type="transmembrane region" description="Helical" evidence="7">
    <location>
        <begin position="196"/>
        <end position="217"/>
    </location>
</feature>
<reference evidence="8 9" key="1">
    <citation type="journal article" date="2012" name="Appl. Environ. Microbiol.">
        <title>Short-read sequencing for genomic analysis of the brown rot fungus Fibroporia radiculosa.</title>
        <authorList>
            <person name="Tang J.D."/>
            <person name="Perkins A.D."/>
            <person name="Sonstegard T.S."/>
            <person name="Schroeder S.G."/>
            <person name="Burgess S.C."/>
            <person name="Diehl S.V."/>
        </authorList>
    </citation>
    <scope>NUCLEOTIDE SEQUENCE [LARGE SCALE GENOMIC DNA]</scope>
    <source>
        <strain evidence="8 9">TFFH 294</strain>
    </source>
</reference>
<dbReference type="InParanoid" id="J4H5E7"/>
<protein>
    <recommendedName>
        <fullName evidence="10">Major facilitator superfamily (MFS) profile domain-containing protein</fullName>
    </recommendedName>
</protein>
<evidence type="ECO:0000256" key="2">
    <source>
        <dbReference type="ARBA" id="ARBA00022448"/>
    </source>
</evidence>
<dbReference type="Gene3D" id="1.20.1250.20">
    <property type="entry name" value="MFS general substrate transporter like domains"/>
    <property type="match status" value="2"/>
</dbReference>
<dbReference type="InterPro" id="IPR011701">
    <property type="entry name" value="MFS"/>
</dbReference>
<feature type="region of interest" description="Disordered" evidence="6">
    <location>
        <begin position="357"/>
        <end position="402"/>
    </location>
</feature>
<feature type="compositionally biased region" description="Low complexity" evidence="6">
    <location>
        <begin position="22"/>
        <end position="38"/>
    </location>
</feature>
<evidence type="ECO:0000313" key="9">
    <source>
        <dbReference type="Proteomes" id="UP000006352"/>
    </source>
</evidence>
<organism evidence="8 9">
    <name type="scientific">Fibroporia radiculosa</name>
    <dbReference type="NCBI Taxonomy" id="599839"/>
    <lineage>
        <taxon>Eukaryota</taxon>
        <taxon>Fungi</taxon>
        <taxon>Dikarya</taxon>
        <taxon>Basidiomycota</taxon>
        <taxon>Agaricomycotina</taxon>
        <taxon>Agaricomycetes</taxon>
        <taxon>Polyporales</taxon>
        <taxon>Fibroporiaceae</taxon>
        <taxon>Fibroporia</taxon>
    </lineage>
</organism>
<evidence type="ECO:0000256" key="5">
    <source>
        <dbReference type="ARBA" id="ARBA00023136"/>
    </source>
</evidence>
<dbReference type="AlphaFoldDB" id="J4H5E7"/>
<feature type="transmembrane region" description="Helical" evidence="7">
    <location>
        <begin position="229"/>
        <end position="251"/>
    </location>
</feature>
<dbReference type="OrthoDB" id="10262656at2759"/>
<feature type="compositionally biased region" description="Acidic residues" evidence="6">
    <location>
        <begin position="504"/>
        <end position="513"/>
    </location>
</feature>
<dbReference type="PRINTS" id="PR01035">
    <property type="entry name" value="TCRTETA"/>
</dbReference>
<comment type="subcellular location">
    <subcellularLocation>
        <location evidence="1">Membrane</location>
        <topology evidence="1">Multi-pass membrane protein</topology>
    </subcellularLocation>
</comment>
<keyword evidence="4 7" id="KW-1133">Transmembrane helix</keyword>
<name>J4H5E7_9APHY</name>
<feature type="transmembrane region" description="Helical" evidence="7">
    <location>
        <begin position="833"/>
        <end position="851"/>
    </location>
</feature>
<feature type="region of interest" description="Disordered" evidence="6">
    <location>
        <begin position="504"/>
        <end position="573"/>
    </location>
</feature>
<dbReference type="HOGENOM" id="CLU_008983_0_0_1"/>
<dbReference type="SUPFAM" id="SSF103473">
    <property type="entry name" value="MFS general substrate transporter"/>
    <property type="match status" value="2"/>
</dbReference>
<feature type="transmembrane region" description="Helical" evidence="7">
    <location>
        <begin position="171"/>
        <end position="190"/>
    </location>
</feature>
<evidence type="ECO:0000256" key="3">
    <source>
        <dbReference type="ARBA" id="ARBA00022692"/>
    </source>
</evidence>
<keyword evidence="5 7" id="KW-0472">Membrane</keyword>
<feature type="transmembrane region" description="Helical" evidence="7">
    <location>
        <begin position="798"/>
        <end position="821"/>
    </location>
</feature>
<feature type="transmembrane region" description="Helical" evidence="7">
    <location>
        <begin position="103"/>
        <end position="126"/>
    </location>
</feature>
<dbReference type="Proteomes" id="UP000006352">
    <property type="component" value="Unassembled WGS sequence"/>
</dbReference>
<evidence type="ECO:0000313" key="8">
    <source>
        <dbReference type="EMBL" id="CCM06609.1"/>
    </source>
</evidence>
<dbReference type="GeneID" id="24101509"/>
<keyword evidence="3 7" id="KW-0812">Transmembrane</keyword>
<feature type="compositionally biased region" description="Low complexity" evidence="6">
    <location>
        <begin position="373"/>
        <end position="384"/>
    </location>
</feature>
<feature type="transmembrane region" description="Helical" evidence="7">
    <location>
        <begin position="766"/>
        <end position="786"/>
    </location>
</feature>
<dbReference type="EMBL" id="HE797415">
    <property type="protein sequence ID" value="CCM06609.1"/>
    <property type="molecule type" value="Genomic_DNA"/>
</dbReference>
<evidence type="ECO:0000256" key="1">
    <source>
        <dbReference type="ARBA" id="ARBA00004141"/>
    </source>
</evidence>
<accession>J4H5E7</accession>
<keyword evidence="9" id="KW-1185">Reference proteome</keyword>
<dbReference type="PANTHER" id="PTHR23504">
    <property type="entry name" value="MAJOR FACILITATOR SUPERFAMILY DOMAIN-CONTAINING PROTEIN 10"/>
    <property type="match status" value="1"/>
</dbReference>
<evidence type="ECO:0000256" key="4">
    <source>
        <dbReference type="ARBA" id="ARBA00022989"/>
    </source>
</evidence>